<gene>
    <name evidence="3" type="ORF">EG328_006125</name>
</gene>
<protein>
    <recommendedName>
        <fullName evidence="5">NAD(P)-binding domain-containing protein</fullName>
    </recommendedName>
</protein>
<keyword evidence="2" id="KW-0812">Transmembrane</keyword>
<dbReference type="GO" id="GO:0004074">
    <property type="term" value="F:biliverdin reductase [NAD(P)H] activity"/>
    <property type="evidence" value="ECO:0007669"/>
    <property type="project" value="TreeGrafter"/>
</dbReference>
<dbReference type="PANTHER" id="PTHR43355:SF2">
    <property type="entry name" value="FLAVIN REDUCTASE (NADPH)"/>
    <property type="match status" value="1"/>
</dbReference>
<dbReference type="Proteomes" id="UP000447873">
    <property type="component" value="Unassembled WGS sequence"/>
</dbReference>
<keyword evidence="2" id="KW-0472">Membrane</keyword>
<keyword evidence="2" id="KW-1133">Transmembrane helix</keyword>
<evidence type="ECO:0000256" key="2">
    <source>
        <dbReference type="SAM" id="Phobius"/>
    </source>
</evidence>
<comment type="similarity">
    <text evidence="1">Belongs to the avfA family.</text>
</comment>
<organism evidence="3 4">
    <name type="scientific">Venturia inaequalis</name>
    <name type="common">Apple scab fungus</name>
    <dbReference type="NCBI Taxonomy" id="5025"/>
    <lineage>
        <taxon>Eukaryota</taxon>
        <taxon>Fungi</taxon>
        <taxon>Dikarya</taxon>
        <taxon>Ascomycota</taxon>
        <taxon>Pezizomycotina</taxon>
        <taxon>Dothideomycetes</taxon>
        <taxon>Pleosporomycetidae</taxon>
        <taxon>Venturiales</taxon>
        <taxon>Venturiaceae</taxon>
        <taxon>Venturia</taxon>
    </lineage>
</organism>
<accession>A0A8H3UIL9</accession>
<sequence length="345" mass="37604">MASSPRVTLAFFGATGGTTASALALALKDGYFATALARTPAKLRNLMETQYNIPSATLDAQLHIIQGGAKDIEVVKETLAPQGKQPASIIISGLGAYPEMSIKPPFIVNTDPTLCGDAMTILMNALRQLRREGRISEAQKPLVYVGSTTGLSAKRDVPYALAPLYHVLLASAHKDKTIMEKVLAEASTETGPEAPISNFVIGRPTLLMDGPAKGLSQVKTGWEKHPAAPNATSEQETVAAIGYSIRRSDVGAWIFEEFIRGGHPGNPWAGKCTKFSQRDPSHYPITQVLGAYGCQHEDTQITITMDFSTILNILIAIFWRWRYIFPFIMSTYGLFVLAKFYLRAR</sequence>
<evidence type="ECO:0000313" key="3">
    <source>
        <dbReference type="EMBL" id="KAE9970700.1"/>
    </source>
</evidence>
<dbReference type="AlphaFoldDB" id="A0A8H3UIL9"/>
<dbReference type="Gene3D" id="3.40.50.720">
    <property type="entry name" value="NAD(P)-binding Rossmann-like Domain"/>
    <property type="match status" value="1"/>
</dbReference>
<evidence type="ECO:0000313" key="4">
    <source>
        <dbReference type="Proteomes" id="UP000447873"/>
    </source>
</evidence>
<feature type="transmembrane region" description="Helical" evidence="2">
    <location>
        <begin position="323"/>
        <end position="342"/>
    </location>
</feature>
<reference evidence="3 4" key="1">
    <citation type="submission" date="2018-12" db="EMBL/GenBank/DDBJ databases">
        <title>Venturia inaequalis Genome Resource.</title>
        <authorList>
            <person name="Lichtner F.J."/>
        </authorList>
    </citation>
    <scope>NUCLEOTIDE SEQUENCE [LARGE SCALE GENOMIC DNA]</scope>
    <source>
        <strain evidence="3 4">120213</strain>
    </source>
</reference>
<name>A0A8H3UIL9_VENIN</name>
<evidence type="ECO:0008006" key="5">
    <source>
        <dbReference type="Google" id="ProtNLM"/>
    </source>
</evidence>
<proteinExistence type="inferred from homology"/>
<dbReference type="GO" id="GO:0042602">
    <property type="term" value="F:riboflavin reductase (NADPH) activity"/>
    <property type="evidence" value="ECO:0007669"/>
    <property type="project" value="TreeGrafter"/>
</dbReference>
<comment type="caution">
    <text evidence="3">The sequence shown here is derived from an EMBL/GenBank/DDBJ whole genome shotgun (WGS) entry which is preliminary data.</text>
</comment>
<dbReference type="EMBL" id="WNWS01000323">
    <property type="protein sequence ID" value="KAE9970700.1"/>
    <property type="molecule type" value="Genomic_DNA"/>
</dbReference>
<dbReference type="InterPro" id="IPR036291">
    <property type="entry name" value="NAD(P)-bd_dom_sf"/>
</dbReference>
<evidence type="ECO:0000256" key="1">
    <source>
        <dbReference type="ARBA" id="ARBA00038376"/>
    </source>
</evidence>
<dbReference type="SUPFAM" id="SSF51735">
    <property type="entry name" value="NAD(P)-binding Rossmann-fold domains"/>
    <property type="match status" value="1"/>
</dbReference>
<dbReference type="PANTHER" id="PTHR43355">
    <property type="entry name" value="FLAVIN REDUCTASE (NADPH)"/>
    <property type="match status" value="1"/>
</dbReference>
<dbReference type="InterPro" id="IPR051606">
    <property type="entry name" value="Polyketide_Oxido-like"/>
</dbReference>